<evidence type="ECO:0000256" key="4">
    <source>
        <dbReference type="ARBA" id="ARBA00022692"/>
    </source>
</evidence>
<dbReference type="RefSeq" id="WP_394845328.1">
    <property type="nucleotide sequence ID" value="NZ_CP089982.1"/>
</dbReference>
<dbReference type="EMBL" id="CP089982">
    <property type="protein sequence ID" value="WXA94717.1"/>
    <property type="molecule type" value="Genomic_DNA"/>
</dbReference>
<evidence type="ECO:0000256" key="6">
    <source>
        <dbReference type="ARBA" id="ARBA00023136"/>
    </source>
</evidence>
<dbReference type="InterPro" id="IPR004937">
    <property type="entry name" value="Urea_transporter"/>
</dbReference>
<evidence type="ECO:0000313" key="10">
    <source>
        <dbReference type="Proteomes" id="UP001379533"/>
    </source>
</evidence>
<evidence type="ECO:0000256" key="7">
    <source>
        <dbReference type="SAM" id="Phobius"/>
    </source>
</evidence>
<comment type="similarity">
    <text evidence="2">Belongs to the urea transporter family.</text>
</comment>
<sequence length="709" mass="77101">MKDTAKSFARIYAHILFSRSPVVGLLVVLATTVNPRAFVFGGIAACAANGFALLFDLEKDAVEDGSYGYNALLVGLGIGQSFEATELAWLITVIAAAACVLFTSALRSLLGGVANLPSLSMPFLLVFYFILNTSGFIGLIPAAHAPDVGDSVMAQFARSLGGLFFLPRLDAGLLILLALLLHSRMATLLAMLSFGMVYVLHGAMPWLGGVAMSVLGYNAVLTAMALGGVFFVPSPSSFALALLGAAVSALLAVALLAPLGRLGAPALILPFNVTLLGFLLAMRRRAHDASPKSVDFLPGTPEQNLAYVRARLERFDSLHPISFRLPYRGTWVCTQGVDGAFTHKGPWRHAFDFQVVDDEGRFHAGAGTSPEDFHCYRLPVLAVAEGTVVSAESNIVDNGIGEVNLDRNWGNHVLVHHAPGLYSLIGHLARGSVKVVVGQWVARGQVVGLAGNSGRSPEPHLHFQLQAKPELGAPTLPCRFDDVVTVSPDALRVERTLLPSEGAAARNLEPDEEMRAYLGLSHGACWSYRRRTDVEQVVCDADVYGRLRIQSKDREATLYYGEADDFFTAFDAVGDAHSVVHLLRTALPRVPLECNESLRWTDRLPAQRWRSLPLRILADFVAPFLRRDGIEMIYRMHREARDLIIDGASHRRDRHGVPRLRTRVRLARGEGPISIELTVRGVTHRAERVAPADSVHSIEEENILNKETS</sequence>
<keyword evidence="5 7" id="KW-1133">Transmembrane helix</keyword>
<accession>A0ABZ2KBG6</accession>
<feature type="transmembrane region" description="Helical" evidence="7">
    <location>
        <begin position="122"/>
        <end position="143"/>
    </location>
</feature>
<proteinExistence type="inferred from homology"/>
<evidence type="ECO:0000313" key="9">
    <source>
        <dbReference type="EMBL" id="WXA94717.1"/>
    </source>
</evidence>
<name>A0ABZ2KBG6_9BACT</name>
<dbReference type="PANTHER" id="PTHR10464:SF4">
    <property type="entry name" value="UREA TRANSPORTER"/>
    <property type="match status" value="1"/>
</dbReference>
<evidence type="ECO:0000259" key="8">
    <source>
        <dbReference type="Pfam" id="PF01551"/>
    </source>
</evidence>
<dbReference type="Pfam" id="PF01551">
    <property type="entry name" value="Peptidase_M23"/>
    <property type="match status" value="1"/>
</dbReference>
<dbReference type="InterPro" id="IPR029020">
    <property type="entry name" value="Ammonium/urea_transptr"/>
</dbReference>
<dbReference type="Pfam" id="PF03253">
    <property type="entry name" value="UT"/>
    <property type="match status" value="1"/>
</dbReference>
<feature type="transmembrane region" description="Helical" evidence="7">
    <location>
        <begin position="239"/>
        <end position="257"/>
    </location>
</feature>
<reference evidence="9 10" key="1">
    <citation type="submission" date="2021-12" db="EMBL/GenBank/DDBJ databases">
        <title>Discovery of the Pendulisporaceae a myxobacterial family with distinct sporulation behavior and unique specialized metabolism.</title>
        <authorList>
            <person name="Garcia R."/>
            <person name="Popoff A."/>
            <person name="Bader C.D."/>
            <person name="Loehr J."/>
            <person name="Walesch S."/>
            <person name="Walt C."/>
            <person name="Boldt J."/>
            <person name="Bunk B."/>
            <person name="Haeckl F.J.F.P.J."/>
            <person name="Gunesch A.P."/>
            <person name="Birkelbach J."/>
            <person name="Nuebel U."/>
            <person name="Pietschmann T."/>
            <person name="Bach T."/>
            <person name="Mueller R."/>
        </authorList>
    </citation>
    <scope>NUCLEOTIDE SEQUENCE [LARGE SCALE GENOMIC DNA]</scope>
    <source>
        <strain evidence="9 10">MSr12523</strain>
    </source>
</reference>
<evidence type="ECO:0000256" key="3">
    <source>
        <dbReference type="ARBA" id="ARBA00022475"/>
    </source>
</evidence>
<feature type="transmembrane region" description="Helical" evidence="7">
    <location>
        <begin position="88"/>
        <end position="110"/>
    </location>
</feature>
<comment type="subcellular location">
    <subcellularLocation>
        <location evidence="1">Cell membrane</location>
        <topology evidence="1">Multi-pass membrane protein</topology>
    </subcellularLocation>
</comment>
<evidence type="ECO:0000256" key="1">
    <source>
        <dbReference type="ARBA" id="ARBA00004651"/>
    </source>
</evidence>
<evidence type="ECO:0000256" key="2">
    <source>
        <dbReference type="ARBA" id="ARBA00005914"/>
    </source>
</evidence>
<dbReference type="CDD" id="cd12797">
    <property type="entry name" value="M23_peptidase"/>
    <property type="match status" value="1"/>
</dbReference>
<organism evidence="9 10">
    <name type="scientific">Pendulispora brunnea</name>
    <dbReference type="NCBI Taxonomy" id="2905690"/>
    <lineage>
        <taxon>Bacteria</taxon>
        <taxon>Pseudomonadati</taxon>
        <taxon>Myxococcota</taxon>
        <taxon>Myxococcia</taxon>
        <taxon>Myxococcales</taxon>
        <taxon>Sorangiineae</taxon>
        <taxon>Pendulisporaceae</taxon>
        <taxon>Pendulispora</taxon>
    </lineage>
</organism>
<keyword evidence="10" id="KW-1185">Reference proteome</keyword>
<protein>
    <submittedName>
        <fullName evidence="9">Urea transporter</fullName>
    </submittedName>
</protein>
<keyword evidence="6 7" id="KW-0472">Membrane</keyword>
<dbReference type="Gene3D" id="2.70.70.10">
    <property type="entry name" value="Glucose Permease (Domain IIA)"/>
    <property type="match status" value="1"/>
</dbReference>
<feature type="transmembrane region" description="Helical" evidence="7">
    <location>
        <begin position="188"/>
        <end position="208"/>
    </location>
</feature>
<dbReference type="Proteomes" id="UP001379533">
    <property type="component" value="Chromosome"/>
</dbReference>
<gene>
    <name evidence="9" type="ORF">LZC95_50900</name>
</gene>
<dbReference type="InterPro" id="IPR011055">
    <property type="entry name" value="Dup_hybrid_motif"/>
</dbReference>
<dbReference type="PANTHER" id="PTHR10464">
    <property type="entry name" value="UREA TRANSPORTER"/>
    <property type="match status" value="1"/>
</dbReference>
<dbReference type="Gene3D" id="1.10.3430.10">
    <property type="entry name" value="Ammonium transporter AmtB like domains"/>
    <property type="match status" value="1"/>
</dbReference>
<keyword evidence="4 7" id="KW-0812">Transmembrane</keyword>
<feature type="transmembrane region" description="Helical" evidence="7">
    <location>
        <begin position="163"/>
        <end position="181"/>
    </location>
</feature>
<dbReference type="InterPro" id="IPR016047">
    <property type="entry name" value="M23ase_b-sheet_dom"/>
</dbReference>
<evidence type="ECO:0000256" key="5">
    <source>
        <dbReference type="ARBA" id="ARBA00022989"/>
    </source>
</evidence>
<feature type="domain" description="M23ase beta-sheet core" evidence="8">
    <location>
        <begin position="379"/>
        <end position="467"/>
    </location>
</feature>
<feature type="transmembrane region" description="Helical" evidence="7">
    <location>
        <begin position="214"/>
        <end position="232"/>
    </location>
</feature>
<keyword evidence="3" id="KW-1003">Cell membrane</keyword>
<dbReference type="SUPFAM" id="SSF51261">
    <property type="entry name" value="Duplicated hybrid motif"/>
    <property type="match status" value="1"/>
</dbReference>